<dbReference type="EMBL" id="KN832971">
    <property type="protein sequence ID" value="KIM91626.1"/>
    <property type="molecule type" value="Genomic_DNA"/>
</dbReference>
<organism evidence="1 2">
    <name type="scientific">Piloderma croceum (strain F 1598)</name>
    <dbReference type="NCBI Taxonomy" id="765440"/>
    <lineage>
        <taxon>Eukaryota</taxon>
        <taxon>Fungi</taxon>
        <taxon>Dikarya</taxon>
        <taxon>Basidiomycota</taxon>
        <taxon>Agaricomycotina</taxon>
        <taxon>Agaricomycetes</taxon>
        <taxon>Agaricomycetidae</taxon>
        <taxon>Atheliales</taxon>
        <taxon>Atheliaceae</taxon>
        <taxon>Piloderma</taxon>
    </lineage>
</organism>
<dbReference type="HOGENOM" id="CLU_2923431_0_0_1"/>
<sequence length="61" mass="6556">MGFPQINPQVNMSLVQKLGLDIEGIVRRYGGGYGGDGMEERDMVALGIKVHLPPPIKSSST</sequence>
<dbReference type="InParanoid" id="A0A0C3GM95"/>
<proteinExistence type="predicted"/>
<evidence type="ECO:0000313" key="1">
    <source>
        <dbReference type="EMBL" id="KIM91626.1"/>
    </source>
</evidence>
<dbReference type="AlphaFoldDB" id="A0A0C3GM95"/>
<evidence type="ECO:0000313" key="2">
    <source>
        <dbReference type="Proteomes" id="UP000054166"/>
    </source>
</evidence>
<keyword evidence="2" id="KW-1185">Reference proteome</keyword>
<reference evidence="2" key="2">
    <citation type="submission" date="2015-01" db="EMBL/GenBank/DDBJ databases">
        <title>Evolutionary Origins and Diversification of the Mycorrhizal Mutualists.</title>
        <authorList>
            <consortium name="DOE Joint Genome Institute"/>
            <consortium name="Mycorrhizal Genomics Consortium"/>
            <person name="Kohler A."/>
            <person name="Kuo A."/>
            <person name="Nagy L.G."/>
            <person name="Floudas D."/>
            <person name="Copeland A."/>
            <person name="Barry K.W."/>
            <person name="Cichocki N."/>
            <person name="Veneault-Fourrey C."/>
            <person name="LaButti K."/>
            <person name="Lindquist E.A."/>
            <person name="Lipzen A."/>
            <person name="Lundell T."/>
            <person name="Morin E."/>
            <person name="Murat C."/>
            <person name="Riley R."/>
            <person name="Ohm R."/>
            <person name="Sun H."/>
            <person name="Tunlid A."/>
            <person name="Henrissat B."/>
            <person name="Grigoriev I.V."/>
            <person name="Hibbett D.S."/>
            <person name="Martin F."/>
        </authorList>
    </citation>
    <scope>NUCLEOTIDE SEQUENCE [LARGE SCALE GENOMIC DNA]</scope>
    <source>
        <strain evidence="2">F 1598</strain>
    </source>
</reference>
<dbReference type="Proteomes" id="UP000054166">
    <property type="component" value="Unassembled WGS sequence"/>
</dbReference>
<reference evidence="1 2" key="1">
    <citation type="submission" date="2014-04" db="EMBL/GenBank/DDBJ databases">
        <authorList>
            <consortium name="DOE Joint Genome Institute"/>
            <person name="Kuo A."/>
            <person name="Tarkka M."/>
            <person name="Buscot F."/>
            <person name="Kohler A."/>
            <person name="Nagy L.G."/>
            <person name="Floudas D."/>
            <person name="Copeland A."/>
            <person name="Barry K.W."/>
            <person name="Cichocki N."/>
            <person name="Veneault-Fourrey C."/>
            <person name="LaButti K."/>
            <person name="Lindquist E.A."/>
            <person name="Lipzen A."/>
            <person name="Lundell T."/>
            <person name="Morin E."/>
            <person name="Murat C."/>
            <person name="Sun H."/>
            <person name="Tunlid A."/>
            <person name="Henrissat B."/>
            <person name="Grigoriev I.V."/>
            <person name="Hibbett D.S."/>
            <person name="Martin F."/>
            <person name="Nordberg H.P."/>
            <person name="Cantor M.N."/>
            <person name="Hua S.X."/>
        </authorList>
    </citation>
    <scope>NUCLEOTIDE SEQUENCE [LARGE SCALE GENOMIC DNA]</scope>
    <source>
        <strain evidence="1 2">F 1598</strain>
    </source>
</reference>
<protein>
    <submittedName>
        <fullName evidence="1">Uncharacterized protein</fullName>
    </submittedName>
</protein>
<accession>A0A0C3GM95</accession>
<name>A0A0C3GM95_PILCF</name>
<gene>
    <name evidence="1" type="ORF">PILCRDRAFT_767</name>
</gene>